<evidence type="ECO:0000256" key="1">
    <source>
        <dbReference type="ARBA" id="ARBA00022614"/>
    </source>
</evidence>
<feature type="signal peptide" evidence="3">
    <location>
        <begin position="1"/>
        <end position="18"/>
    </location>
</feature>
<dbReference type="Pfam" id="PF13855">
    <property type="entry name" value="LRR_8"/>
    <property type="match status" value="1"/>
</dbReference>
<evidence type="ECO:0000256" key="2">
    <source>
        <dbReference type="ARBA" id="ARBA00022737"/>
    </source>
</evidence>
<dbReference type="InterPro" id="IPR050333">
    <property type="entry name" value="SLRP"/>
</dbReference>
<organism evidence="4 5">
    <name type="scientific">Pseudolycoriella hygida</name>
    <dbReference type="NCBI Taxonomy" id="35572"/>
    <lineage>
        <taxon>Eukaryota</taxon>
        <taxon>Metazoa</taxon>
        <taxon>Ecdysozoa</taxon>
        <taxon>Arthropoda</taxon>
        <taxon>Hexapoda</taxon>
        <taxon>Insecta</taxon>
        <taxon>Pterygota</taxon>
        <taxon>Neoptera</taxon>
        <taxon>Endopterygota</taxon>
        <taxon>Diptera</taxon>
        <taxon>Nematocera</taxon>
        <taxon>Sciaroidea</taxon>
        <taxon>Sciaridae</taxon>
        <taxon>Pseudolycoriella</taxon>
    </lineage>
</organism>
<dbReference type="InterPro" id="IPR001611">
    <property type="entry name" value="Leu-rich_rpt"/>
</dbReference>
<dbReference type="AlphaFoldDB" id="A0A9Q0S8A3"/>
<accession>A0A9Q0S8A3</accession>
<dbReference type="PANTHER" id="PTHR45712">
    <property type="entry name" value="AGAP008170-PA"/>
    <property type="match status" value="1"/>
</dbReference>
<dbReference type="Gene3D" id="3.80.10.10">
    <property type="entry name" value="Ribonuclease Inhibitor"/>
    <property type="match status" value="1"/>
</dbReference>
<dbReference type="SUPFAM" id="SSF52058">
    <property type="entry name" value="L domain-like"/>
    <property type="match status" value="1"/>
</dbReference>
<dbReference type="PANTHER" id="PTHR45712:SF22">
    <property type="entry name" value="INSULIN-LIKE GROWTH FACTOR-BINDING PROTEIN COMPLEX ACID LABILE SUBUNIT"/>
    <property type="match status" value="1"/>
</dbReference>
<reference evidence="4" key="1">
    <citation type="submission" date="2022-07" db="EMBL/GenBank/DDBJ databases">
        <authorList>
            <person name="Trinca V."/>
            <person name="Uliana J.V.C."/>
            <person name="Torres T.T."/>
            <person name="Ward R.J."/>
            <person name="Monesi N."/>
        </authorList>
    </citation>
    <scope>NUCLEOTIDE SEQUENCE</scope>
    <source>
        <strain evidence="4">HSMRA1968</strain>
        <tissue evidence="4">Whole embryos</tissue>
    </source>
</reference>
<dbReference type="OrthoDB" id="7787493at2759"/>
<keyword evidence="3" id="KW-0732">Signal</keyword>
<keyword evidence="1" id="KW-0433">Leucine-rich repeat</keyword>
<evidence type="ECO:0000313" key="4">
    <source>
        <dbReference type="EMBL" id="KAJ6647120.1"/>
    </source>
</evidence>
<dbReference type="InterPro" id="IPR003591">
    <property type="entry name" value="Leu-rich_rpt_typical-subtyp"/>
</dbReference>
<dbReference type="SMART" id="SM00369">
    <property type="entry name" value="LRR_TYP"/>
    <property type="match status" value="4"/>
</dbReference>
<protein>
    <submittedName>
        <fullName evidence="4">Chondroadherin</fullName>
    </submittedName>
</protein>
<dbReference type="EMBL" id="WJQU01000001">
    <property type="protein sequence ID" value="KAJ6647120.1"/>
    <property type="molecule type" value="Genomic_DNA"/>
</dbReference>
<dbReference type="InterPro" id="IPR032675">
    <property type="entry name" value="LRR_dom_sf"/>
</dbReference>
<proteinExistence type="predicted"/>
<feature type="chain" id="PRO_5040470746" evidence="3">
    <location>
        <begin position="19"/>
        <end position="297"/>
    </location>
</feature>
<evidence type="ECO:0000256" key="3">
    <source>
        <dbReference type="SAM" id="SignalP"/>
    </source>
</evidence>
<name>A0A9Q0S8A3_9DIPT</name>
<keyword evidence="2" id="KW-0677">Repeat</keyword>
<dbReference type="Proteomes" id="UP001151699">
    <property type="component" value="Chromosome A"/>
</dbReference>
<evidence type="ECO:0000313" key="5">
    <source>
        <dbReference type="Proteomes" id="UP001151699"/>
    </source>
</evidence>
<gene>
    <name evidence="4" type="primary">Chad</name>
    <name evidence="4" type="ORF">Bhyg_02340</name>
</gene>
<keyword evidence="5" id="KW-1185">Reference proteome</keyword>
<sequence>MRKLEFLIIAVACGLTFSQNIILTCNFGDYGIDDLYMCSLGRITVLDSSVNVTFNGTHDSNKTDAHVDLVEIWSSNTPFIISQLFSTFPNLRFLNIYDSNLATIVIPPVAQLIQLVVQGNNVTTITRNSFRNQTQLRYLYVTHSGVTDIDNDAFEDLRGVQYFSLWNNSITKLAPRTLAPLVNVLRLSFRNNSLSTIDEDTFLGNTNLQHLEFGGNQINQIHPRAFVNLRNLTAIDLTANRCVEQSFELKSDQDWNAMNDSLALCFRNSQPVKRSITLEFSGPMTIYDELGNIIAQI</sequence>
<comment type="caution">
    <text evidence="4">The sequence shown here is derived from an EMBL/GenBank/DDBJ whole genome shotgun (WGS) entry which is preliminary data.</text>
</comment>